<comment type="caution">
    <text evidence="1">The sequence shown here is derived from an EMBL/GenBank/DDBJ whole genome shotgun (WGS) entry which is preliminary data.</text>
</comment>
<dbReference type="RefSeq" id="WP_176787353.1">
    <property type="nucleotide sequence ID" value="NZ_JABXWR010000001.1"/>
</dbReference>
<dbReference type="CDD" id="cd00865">
    <property type="entry name" value="PEBP_bact_arch"/>
    <property type="match status" value="1"/>
</dbReference>
<proteinExistence type="predicted"/>
<evidence type="ECO:0000313" key="1">
    <source>
        <dbReference type="EMBL" id="NVO65799.1"/>
    </source>
</evidence>
<dbReference type="InterPro" id="IPR005247">
    <property type="entry name" value="YbhB_YbcL/LppC-like"/>
</dbReference>
<dbReference type="InterPro" id="IPR008914">
    <property type="entry name" value="PEBP"/>
</dbReference>
<sequence>MVGKISVEIAVLKLPYNYTCDGADISPAITLGGVDASVTKSLAVIVNDPDAPGGGDFTHWLIWNIEPVRIIPEAIAKEPEVSFPFAARQGTNSFGRIGYSGPCPPKGRDHRYEFKVFGLDAVLDLQAGADKKALLQAMEGHVVQYGETYVLYGR</sequence>
<dbReference type="OrthoDB" id="28720at2157"/>
<dbReference type="PANTHER" id="PTHR30289">
    <property type="entry name" value="UNCHARACTERIZED PROTEIN YBCL-RELATED"/>
    <property type="match status" value="1"/>
</dbReference>
<protein>
    <submittedName>
        <fullName evidence="1">YbhB/YbcL family Raf kinase inhibitor-like protein</fullName>
    </submittedName>
</protein>
<dbReference type="NCBIfam" id="TIGR00481">
    <property type="entry name" value="YbhB/YbcL family Raf kinase inhibitor-like protein"/>
    <property type="match status" value="1"/>
</dbReference>
<reference evidence="1 2" key="1">
    <citation type="submission" date="2020-06" db="EMBL/GenBank/DDBJ databases">
        <title>Methanofollis fontis sp. nov., a methanogen isolated from marine sediments near a cold seep at Four-Way Closure Ridge offshore southwestern Taiwan.</title>
        <authorList>
            <person name="Chen S.-C."/>
            <person name="Teng N.-H."/>
            <person name="Lin Y.-S."/>
            <person name="Lai M.-C."/>
            <person name="Chen H.-H."/>
            <person name="Wang C.-C."/>
        </authorList>
    </citation>
    <scope>NUCLEOTIDE SEQUENCE [LARGE SCALE GENOMIC DNA]</scope>
    <source>
        <strain evidence="1 2">DSM 2702</strain>
    </source>
</reference>
<dbReference type="EMBL" id="JABXWR010000001">
    <property type="protein sequence ID" value="NVO65799.1"/>
    <property type="molecule type" value="Genomic_DNA"/>
</dbReference>
<dbReference type="Pfam" id="PF01161">
    <property type="entry name" value="PBP"/>
    <property type="match status" value="1"/>
</dbReference>
<dbReference type="PANTHER" id="PTHR30289:SF1">
    <property type="entry name" value="PEBP (PHOSPHATIDYLETHANOLAMINE-BINDING PROTEIN) FAMILY PROTEIN"/>
    <property type="match status" value="1"/>
</dbReference>
<dbReference type="SUPFAM" id="SSF49777">
    <property type="entry name" value="PEBP-like"/>
    <property type="match status" value="1"/>
</dbReference>
<accession>A0A7K4HKT1</accession>
<keyword evidence="2" id="KW-1185">Reference proteome</keyword>
<dbReference type="InterPro" id="IPR036610">
    <property type="entry name" value="PEBP-like_sf"/>
</dbReference>
<dbReference type="AlphaFoldDB" id="A0A7K4HKT1"/>
<organism evidence="1 2">
    <name type="scientific">Methanofollis tationis</name>
    <dbReference type="NCBI Taxonomy" id="81417"/>
    <lineage>
        <taxon>Archaea</taxon>
        <taxon>Methanobacteriati</taxon>
        <taxon>Methanobacteriota</taxon>
        <taxon>Stenosarchaea group</taxon>
        <taxon>Methanomicrobia</taxon>
        <taxon>Methanomicrobiales</taxon>
        <taxon>Methanomicrobiaceae</taxon>
        <taxon>Methanofollis</taxon>
    </lineage>
</organism>
<dbReference type="Proteomes" id="UP000570823">
    <property type="component" value="Unassembled WGS sequence"/>
</dbReference>
<evidence type="ECO:0000313" key="2">
    <source>
        <dbReference type="Proteomes" id="UP000570823"/>
    </source>
</evidence>
<name>A0A7K4HKT1_9EURY</name>
<gene>
    <name evidence="1" type="ORF">HWN36_00335</name>
</gene>
<dbReference type="Gene3D" id="3.90.280.10">
    <property type="entry name" value="PEBP-like"/>
    <property type="match status" value="1"/>
</dbReference>